<dbReference type="FunFam" id="1.10.10.10:FF:000001">
    <property type="entry name" value="LysR family transcriptional regulator"/>
    <property type="match status" value="1"/>
</dbReference>
<dbReference type="FunFam" id="3.40.190.290:FF:000001">
    <property type="entry name" value="Transcriptional regulator, LysR family"/>
    <property type="match status" value="1"/>
</dbReference>
<organism evidence="6 7">
    <name type="scientific">Variovorax gossypii</name>
    <dbReference type="NCBI Taxonomy" id="1679495"/>
    <lineage>
        <taxon>Bacteria</taxon>
        <taxon>Pseudomonadati</taxon>
        <taxon>Pseudomonadota</taxon>
        <taxon>Betaproteobacteria</taxon>
        <taxon>Burkholderiales</taxon>
        <taxon>Comamonadaceae</taxon>
        <taxon>Variovorax</taxon>
    </lineage>
</organism>
<evidence type="ECO:0000313" key="6">
    <source>
        <dbReference type="EMBL" id="RTQ34553.1"/>
    </source>
</evidence>
<dbReference type="Pfam" id="PF00126">
    <property type="entry name" value="HTH_1"/>
    <property type="match status" value="1"/>
</dbReference>
<accession>A0A431TLJ0</accession>
<comment type="similarity">
    <text evidence="1">Belongs to the LysR transcriptional regulatory family.</text>
</comment>
<dbReference type="SUPFAM" id="SSF53850">
    <property type="entry name" value="Periplasmic binding protein-like II"/>
    <property type="match status" value="1"/>
</dbReference>
<dbReference type="SUPFAM" id="SSF46785">
    <property type="entry name" value="Winged helix' DNA-binding domain"/>
    <property type="match status" value="1"/>
</dbReference>
<dbReference type="RefSeq" id="WP_126469544.1">
    <property type="nucleotide sequence ID" value="NZ_RXOE01000002.1"/>
</dbReference>
<feature type="domain" description="HTH lysR-type" evidence="5">
    <location>
        <begin position="1"/>
        <end position="58"/>
    </location>
</feature>
<dbReference type="Pfam" id="PF03466">
    <property type="entry name" value="LysR_substrate"/>
    <property type="match status" value="1"/>
</dbReference>
<gene>
    <name evidence="6" type="ORF">EJP69_09005</name>
</gene>
<dbReference type="Proteomes" id="UP000267418">
    <property type="component" value="Unassembled WGS sequence"/>
</dbReference>
<dbReference type="PROSITE" id="PS50931">
    <property type="entry name" value="HTH_LYSR"/>
    <property type="match status" value="1"/>
</dbReference>
<sequence length="307" mass="34541">MDLKDLEVFCEAARRSSFAGASLEIGTTSAHISKRIAILESQLGVRLFHRTTRRVVITEDGERAYQWAQRILDDANAMSEAFSSAKKEPSGPLRIATSQRLGREHVAPILSALGKRYPRIEVWLELMDRRVDLITENFDLDIRVGDPTQPRLIAQRMVESRRILCASPDYLAQHGHPKTVAELAEHECLLFRERDQPFGNWRLMGPRGMEAVKVTSRFSSNHSDVVRGWSIDGKGICLLSIWDVAQPLVEGRVMRVLPAYHEPADIWAMTSTRTAGSAKVRVCVEFLKKQLANGPHALNINPEVPRS</sequence>
<keyword evidence="7" id="KW-1185">Reference proteome</keyword>
<dbReference type="GO" id="GO:0043565">
    <property type="term" value="F:sequence-specific DNA binding"/>
    <property type="evidence" value="ECO:0007669"/>
    <property type="project" value="TreeGrafter"/>
</dbReference>
<keyword evidence="3" id="KW-0238">DNA-binding</keyword>
<comment type="caution">
    <text evidence="6">The sequence shown here is derived from an EMBL/GenBank/DDBJ whole genome shotgun (WGS) entry which is preliminary data.</text>
</comment>
<reference evidence="6 7" key="1">
    <citation type="submission" date="2018-12" db="EMBL/GenBank/DDBJ databases">
        <title>The genome of Variovorax gossypii DSM 100435.</title>
        <authorList>
            <person name="Gao J."/>
            <person name="Sun J."/>
        </authorList>
    </citation>
    <scope>NUCLEOTIDE SEQUENCE [LARGE SCALE GENOMIC DNA]</scope>
    <source>
        <strain evidence="6 7">DSM 100435</strain>
    </source>
</reference>
<dbReference type="AlphaFoldDB" id="A0A431TLJ0"/>
<dbReference type="InterPro" id="IPR000847">
    <property type="entry name" value="LysR_HTH_N"/>
</dbReference>
<evidence type="ECO:0000313" key="7">
    <source>
        <dbReference type="Proteomes" id="UP000267418"/>
    </source>
</evidence>
<evidence type="ECO:0000256" key="3">
    <source>
        <dbReference type="ARBA" id="ARBA00023125"/>
    </source>
</evidence>
<dbReference type="GO" id="GO:0006351">
    <property type="term" value="P:DNA-templated transcription"/>
    <property type="evidence" value="ECO:0007669"/>
    <property type="project" value="TreeGrafter"/>
</dbReference>
<evidence type="ECO:0000256" key="4">
    <source>
        <dbReference type="ARBA" id="ARBA00023163"/>
    </source>
</evidence>
<evidence type="ECO:0000259" key="5">
    <source>
        <dbReference type="PROSITE" id="PS50931"/>
    </source>
</evidence>
<evidence type="ECO:0000256" key="1">
    <source>
        <dbReference type="ARBA" id="ARBA00009437"/>
    </source>
</evidence>
<dbReference type="InterPro" id="IPR005119">
    <property type="entry name" value="LysR_subst-bd"/>
</dbReference>
<dbReference type="Gene3D" id="1.10.10.10">
    <property type="entry name" value="Winged helix-like DNA-binding domain superfamily/Winged helix DNA-binding domain"/>
    <property type="match status" value="1"/>
</dbReference>
<dbReference type="EMBL" id="RXOE01000002">
    <property type="protein sequence ID" value="RTQ34553.1"/>
    <property type="molecule type" value="Genomic_DNA"/>
</dbReference>
<name>A0A431TLJ0_9BURK</name>
<dbReference type="GO" id="GO:0003700">
    <property type="term" value="F:DNA-binding transcription factor activity"/>
    <property type="evidence" value="ECO:0007669"/>
    <property type="project" value="InterPro"/>
</dbReference>
<dbReference type="InterPro" id="IPR036390">
    <property type="entry name" value="WH_DNA-bd_sf"/>
</dbReference>
<protein>
    <submittedName>
        <fullName evidence="6">LysR family transcriptional regulator</fullName>
    </submittedName>
</protein>
<dbReference type="PANTHER" id="PTHR30537:SF5">
    <property type="entry name" value="HTH-TYPE TRANSCRIPTIONAL ACTIVATOR TTDR-RELATED"/>
    <property type="match status" value="1"/>
</dbReference>
<proteinExistence type="inferred from homology"/>
<evidence type="ECO:0000256" key="2">
    <source>
        <dbReference type="ARBA" id="ARBA00023015"/>
    </source>
</evidence>
<dbReference type="OrthoDB" id="9786526at2"/>
<dbReference type="InterPro" id="IPR058163">
    <property type="entry name" value="LysR-type_TF_proteobact-type"/>
</dbReference>
<dbReference type="PANTHER" id="PTHR30537">
    <property type="entry name" value="HTH-TYPE TRANSCRIPTIONAL REGULATOR"/>
    <property type="match status" value="1"/>
</dbReference>
<dbReference type="Gene3D" id="3.40.190.290">
    <property type="match status" value="1"/>
</dbReference>
<keyword evidence="2" id="KW-0805">Transcription regulation</keyword>
<keyword evidence="4" id="KW-0804">Transcription</keyword>
<dbReference type="InterPro" id="IPR036388">
    <property type="entry name" value="WH-like_DNA-bd_sf"/>
</dbReference>